<keyword evidence="2" id="KW-0175">Coiled coil</keyword>
<organism evidence="5">
    <name type="scientific">Enterobius vermicularis</name>
    <name type="common">Human pinworm</name>
    <dbReference type="NCBI Taxonomy" id="51028"/>
    <lineage>
        <taxon>Eukaryota</taxon>
        <taxon>Metazoa</taxon>
        <taxon>Ecdysozoa</taxon>
        <taxon>Nematoda</taxon>
        <taxon>Chromadorea</taxon>
        <taxon>Rhabditida</taxon>
        <taxon>Spirurina</taxon>
        <taxon>Oxyuridomorpha</taxon>
        <taxon>Oxyuroidea</taxon>
        <taxon>Oxyuridae</taxon>
        <taxon>Enterobius</taxon>
    </lineage>
</organism>
<accession>A0A0N4VD68</accession>
<sequence>MRNQFSAECIFKEEMLENLFNLYSSCSYGSKHKPWYVALKQNGRPKRGNRARKKKKSTHFMFVKYDGDKPNEVFENIAKLRRQSGGHSRPIRYVEDHGDGKSVSELQPLNASLQAMLRALNATKSGGNLVVKQLESRNIVRNSFKKRVRSRLEREELKRTRRREQLKLLRLRAKLEEAERKKRRKELDNISLTEKLQQAAAVTSDSAERIKLEINENSAWISDYKRSIESLKQQINEIEGILQLPTRLGVS</sequence>
<evidence type="ECO:0000313" key="4">
    <source>
        <dbReference type="Proteomes" id="UP000274131"/>
    </source>
</evidence>
<comment type="similarity">
    <text evidence="1">Belongs to the heparin-binding growth factors family.</text>
</comment>
<protein>
    <submittedName>
        <fullName evidence="5">BZIP domain-containing protein</fullName>
    </submittedName>
</protein>
<dbReference type="Pfam" id="PF00167">
    <property type="entry name" value="FGF"/>
    <property type="match status" value="1"/>
</dbReference>
<gene>
    <name evidence="3" type="ORF">EVEC_LOCUS8024</name>
</gene>
<proteinExistence type="inferred from homology"/>
<dbReference type="WBParaSite" id="EVEC_0000854001-mRNA-1">
    <property type="protein sequence ID" value="EVEC_0000854001-mRNA-1"/>
    <property type="gene ID" value="EVEC_0000854001"/>
</dbReference>
<dbReference type="STRING" id="51028.A0A0N4VD68"/>
<dbReference type="PANTHER" id="PTHR11486">
    <property type="entry name" value="FIBROBLAST GROWTH FACTOR"/>
    <property type="match status" value="1"/>
</dbReference>
<dbReference type="Proteomes" id="UP000274131">
    <property type="component" value="Unassembled WGS sequence"/>
</dbReference>
<evidence type="ECO:0000313" key="5">
    <source>
        <dbReference type="WBParaSite" id="EVEC_0000854001-mRNA-1"/>
    </source>
</evidence>
<evidence type="ECO:0000256" key="1">
    <source>
        <dbReference type="ARBA" id="ARBA00007936"/>
    </source>
</evidence>
<evidence type="ECO:0000256" key="2">
    <source>
        <dbReference type="SAM" id="Coils"/>
    </source>
</evidence>
<feature type="coiled-coil region" evidence="2">
    <location>
        <begin position="154"/>
        <end position="195"/>
    </location>
</feature>
<dbReference type="OrthoDB" id="6158176at2759"/>
<dbReference type="InterPro" id="IPR002209">
    <property type="entry name" value="Fibroblast_GF_fam"/>
</dbReference>
<dbReference type="SUPFAM" id="SSF50353">
    <property type="entry name" value="Cytokine"/>
    <property type="match status" value="1"/>
</dbReference>
<dbReference type="InterPro" id="IPR008996">
    <property type="entry name" value="IL1/FGF"/>
</dbReference>
<dbReference type="Gene3D" id="2.80.10.50">
    <property type="match status" value="1"/>
</dbReference>
<dbReference type="EMBL" id="UXUI01009219">
    <property type="protein sequence ID" value="VDD93273.1"/>
    <property type="molecule type" value="Genomic_DNA"/>
</dbReference>
<dbReference type="GO" id="GO:0008083">
    <property type="term" value="F:growth factor activity"/>
    <property type="evidence" value="ECO:0007669"/>
    <property type="project" value="InterPro"/>
</dbReference>
<name>A0A0N4VD68_ENTVE</name>
<evidence type="ECO:0000313" key="3">
    <source>
        <dbReference type="EMBL" id="VDD93273.1"/>
    </source>
</evidence>
<reference evidence="3 4" key="2">
    <citation type="submission" date="2018-10" db="EMBL/GenBank/DDBJ databases">
        <authorList>
            <consortium name="Pathogen Informatics"/>
        </authorList>
    </citation>
    <scope>NUCLEOTIDE SEQUENCE [LARGE SCALE GENOMIC DNA]</scope>
</reference>
<keyword evidence="4" id="KW-1185">Reference proteome</keyword>
<dbReference type="AlphaFoldDB" id="A0A0N4VD68"/>
<reference evidence="5" key="1">
    <citation type="submission" date="2017-02" db="UniProtKB">
        <authorList>
            <consortium name="WormBaseParasite"/>
        </authorList>
    </citation>
    <scope>IDENTIFICATION</scope>
</reference>